<comment type="cofactor">
    <cofactor evidence="1">
        <name>FAD</name>
        <dbReference type="ChEBI" id="CHEBI:57692"/>
    </cofactor>
</comment>
<dbReference type="SUPFAM" id="SSF54373">
    <property type="entry name" value="FAD-linked reductases, C-terminal domain"/>
    <property type="match status" value="1"/>
</dbReference>
<evidence type="ECO:0000256" key="3">
    <source>
        <dbReference type="ARBA" id="ARBA00022630"/>
    </source>
</evidence>
<dbReference type="GO" id="GO:0071949">
    <property type="term" value="F:FAD binding"/>
    <property type="evidence" value="ECO:0007669"/>
    <property type="project" value="InterPro"/>
</dbReference>
<evidence type="ECO:0000259" key="6">
    <source>
        <dbReference type="Pfam" id="PF01266"/>
    </source>
</evidence>
<reference evidence="7" key="1">
    <citation type="submission" date="2023-06" db="EMBL/GenBank/DDBJ databases">
        <title>Conoideocrella luteorostrata (Hypocreales: Clavicipitaceae), a potential biocontrol fungus for elongate hemlock scale in United States Christmas tree production areas.</title>
        <authorList>
            <person name="Barrett H."/>
            <person name="Lovett B."/>
            <person name="Macias A.M."/>
            <person name="Stajich J.E."/>
            <person name="Kasson M.T."/>
        </authorList>
    </citation>
    <scope>NUCLEOTIDE SEQUENCE</scope>
    <source>
        <strain evidence="7">ARSEF 14590</strain>
    </source>
</reference>
<keyword evidence="4" id="KW-0274">FAD</keyword>
<feature type="domain" description="FAD dependent oxidoreductase" evidence="6">
    <location>
        <begin position="7"/>
        <end position="195"/>
    </location>
</feature>
<dbReference type="Pfam" id="PF01266">
    <property type="entry name" value="DAO"/>
    <property type="match status" value="1"/>
</dbReference>
<accession>A0AAJ0G2N8</accession>
<organism evidence="7 8">
    <name type="scientific">Conoideocrella luteorostrata</name>
    <dbReference type="NCBI Taxonomy" id="1105319"/>
    <lineage>
        <taxon>Eukaryota</taxon>
        <taxon>Fungi</taxon>
        <taxon>Dikarya</taxon>
        <taxon>Ascomycota</taxon>
        <taxon>Pezizomycotina</taxon>
        <taxon>Sordariomycetes</taxon>
        <taxon>Hypocreomycetidae</taxon>
        <taxon>Hypocreales</taxon>
        <taxon>Clavicipitaceae</taxon>
        <taxon>Conoideocrella</taxon>
    </lineage>
</organism>
<dbReference type="Gene3D" id="3.40.50.720">
    <property type="entry name" value="NAD(P)-binding Rossmann-like Domain"/>
    <property type="match status" value="1"/>
</dbReference>
<evidence type="ECO:0000256" key="1">
    <source>
        <dbReference type="ARBA" id="ARBA00001974"/>
    </source>
</evidence>
<dbReference type="Proteomes" id="UP001251528">
    <property type="component" value="Unassembled WGS sequence"/>
</dbReference>
<dbReference type="AlphaFoldDB" id="A0AAJ0G2N8"/>
<dbReference type="EMBL" id="JASWJB010000002">
    <property type="protein sequence ID" value="KAK2616807.1"/>
    <property type="molecule type" value="Genomic_DNA"/>
</dbReference>
<keyword evidence="3" id="KW-0285">Flavoprotein</keyword>
<evidence type="ECO:0000256" key="2">
    <source>
        <dbReference type="ARBA" id="ARBA00006730"/>
    </source>
</evidence>
<dbReference type="InterPro" id="IPR006181">
    <property type="entry name" value="D-amino_acid_oxidase_CS"/>
</dbReference>
<dbReference type="GO" id="GO:0019478">
    <property type="term" value="P:D-amino acid catabolic process"/>
    <property type="evidence" value="ECO:0007669"/>
    <property type="project" value="TreeGrafter"/>
</dbReference>
<sequence length="214" mass="23214">MNFLKAKLGVVFRRGSVSHINELRNMHHTGGKVEVIINSSGLGSKTLGGVEDQDMTPIRGQIVLVENESPSMYNISGTDDGAEEVSYVMTRAAGGGTVLGGSYQKGNWDPNPDPNITERIIKRCVALRPNMVDGKGEDAIKVIRSSVGLRPYRKSGVRVEADLGICGDGILVVHNYGHAGWGYQGSYGCAERVLELVTNFTQSKIEPKQLRSRL</sequence>
<dbReference type="InterPro" id="IPR006076">
    <property type="entry name" value="FAD-dep_OxRdtase"/>
</dbReference>
<dbReference type="InterPro" id="IPR023209">
    <property type="entry name" value="DAO"/>
</dbReference>
<keyword evidence="8" id="KW-1185">Reference proteome</keyword>
<dbReference type="PANTHER" id="PTHR11530">
    <property type="entry name" value="D-AMINO ACID OXIDASE"/>
    <property type="match status" value="1"/>
</dbReference>
<evidence type="ECO:0000313" key="8">
    <source>
        <dbReference type="Proteomes" id="UP001251528"/>
    </source>
</evidence>
<proteinExistence type="inferred from homology"/>
<name>A0AAJ0G2N8_9HYPO</name>
<keyword evidence="5" id="KW-0560">Oxidoreductase</keyword>
<comment type="similarity">
    <text evidence="2">Belongs to the DAMOX/DASOX family.</text>
</comment>
<dbReference type="GO" id="GO:0005737">
    <property type="term" value="C:cytoplasm"/>
    <property type="evidence" value="ECO:0007669"/>
    <property type="project" value="TreeGrafter"/>
</dbReference>
<evidence type="ECO:0000256" key="4">
    <source>
        <dbReference type="ARBA" id="ARBA00022827"/>
    </source>
</evidence>
<evidence type="ECO:0000256" key="5">
    <source>
        <dbReference type="ARBA" id="ARBA00023002"/>
    </source>
</evidence>
<dbReference type="Gene3D" id="3.30.9.10">
    <property type="entry name" value="D-Amino Acid Oxidase, subunit A, domain 2"/>
    <property type="match status" value="1"/>
</dbReference>
<evidence type="ECO:0000313" key="7">
    <source>
        <dbReference type="EMBL" id="KAK2616807.1"/>
    </source>
</evidence>
<dbReference type="PANTHER" id="PTHR11530:SF16">
    <property type="entry name" value="D-AMINO ACID OXIDASE (AFU_ORTHOLOGUE AFUA_5G11290)"/>
    <property type="match status" value="1"/>
</dbReference>
<gene>
    <name evidence="7" type="primary">DAO1_1</name>
    <name evidence="7" type="ORF">QQS21_000184</name>
</gene>
<dbReference type="SUPFAM" id="SSF51971">
    <property type="entry name" value="Nucleotide-binding domain"/>
    <property type="match status" value="1"/>
</dbReference>
<comment type="caution">
    <text evidence="7">The sequence shown here is derived from an EMBL/GenBank/DDBJ whole genome shotgun (WGS) entry which is preliminary data.</text>
</comment>
<dbReference type="PROSITE" id="PS00677">
    <property type="entry name" value="DAO"/>
    <property type="match status" value="1"/>
</dbReference>
<protein>
    <submittedName>
        <fullName evidence="7">D-amino acid oxidase</fullName>
    </submittedName>
</protein>
<dbReference type="GO" id="GO:0003884">
    <property type="term" value="F:D-amino-acid oxidase activity"/>
    <property type="evidence" value="ECO:0007669"/>
    <property type="project" value="InterPro"/>
</dbReference>